<reference evidence="3 4" key="1">
    <citation type="submission" date="2019-03" db="EMBL/GenBank/DDBJ databases">
        <authorList>
            <person name="Nijsse B."/>
        </authorList>
    </citation>
    <scope>NUCLEOTIDE SEQUENCE [LARGE SCALE GENOMIC DNA]</scope>
    <source>
        <strain evidence="3">Desulfoluna butyratoxydans MSL71</strain>
    </source>
</reference>
<dbReference type="InterPro" id="IPR001375">
    <property type="entry name" value="Peptidase_S9_cat"/>
</dbReference>
<dbReference type="RefSeq" id="WP_180136750.1">
    <property type="nucleotide sequence ID" value="NZ_CAADHO010000001.1"/>
</dbReference>
<dbReference type="EMBL" id="CAADHO010000001">
    <property type="protein sequence ID" value="VFQ42505.1"/>
    <property type="molecule type" value="Genomic_DNA"/>
</dbReference>
<dbReference type="InterPro" id="IPR050261">
    <property type="entry name" value="FrsA_esterase"/>
</dbReference>
<proteinExistence type="predicted"/>
<dbReference type="AlphaFoldDB" id="A0A4U8YGK4"/>
<evidence type="ECO:0000259" key="2">
    <source>
        <dbReference type="Pfam" id="PF00326"/>
    </source>
</evidence>
<dbReference type="PANTHER" id="PTHR22946">
    <property type="entry name" value="DIENELACTONE HYDROLASE DOMAIN-CONTAINING PROTEIN-RELATED"/>
    <property type="match status" value="1"/>
</dbReference>
<organism evidence="3 4">
    <name type="scientific">Desulfoluna butyratoxydans</name>
    <dbReference type="NCBI Taxonomy" id="231438"/>
    <lineage>
        <taxon>Bacteria</taxon>
        <taxon>Pseudomonadati</taxon>
        <taxon>Thermodesulfobacteriota</taxon>
        <taxon>Desulfobacteria</taxon>
        <taxon>Desulfobacterales</taxon>
        <taxon>Desulfolunaceae</taxon>
        <taxon>Desulfoluna</taxon>
    </lineage>
</organism>
<keyword evidence="4" id="KW-1185">Reference proteome</keyword>
<dbReference type="Proteomes" id="UP000507962">
    <property type="component" value="Unassembled WGS sequence"/>
</dbReference>
<name>A0A4U8YGK4_9BACT</name>
<protein>
    <submittedName>
        <fullName evidence="3">Alpha/beta hydrolase fold</fullName>
    </submittedName>
</protein>
<feature type="domain" description="Peptidase S9 prolyl oligopeptidase catalytic" evidence="2">
    <location>
        <begin position="54"/>
        <end position="241"/>
    </location>
</feature>
<dbReference type="PANTHER" id="PTHR22946:SF9">
    <property type="entry name" value="POLYKETIDE TRANSFERASE AF380"/>
    <property type="match status" value="1"/>
</dbReference>
<gene>
    <name evidence="3" type="ORF">MSL71_1260</name>
</gene>
<evidence type="ECO:0000313" key="3">
    <source>
        <dbReference type="EMBL" id="VFQ42505.1"/>
    </source>
</evidence>
<dbReference type="GO" id="GO:0006508">
    <property type="term" value="P:proteolysis"/>
    <property type="evidence" value="ECO:0007669"/>
    <property type="project" value="InterPro"/>
</dbReference>
<dbReference type="SUPFAM" id="SSF53474">
    <property type="entry name" value="alpha/beta-Hydrolases"/>
    <property type="match status" value="1"/>
</dbReference>
<dbReference type="GO" id="GO:0052689">
    <property type="term" value="F:carboxylic ester hydrolase activity"/>
    <property type="evidence" value="ECO:0007669"/>
    <property type="project" value="UniProtKB-ARBA"/>
</dbReference>
<dbReference type="Gene3D" id="3.40.50.1820">
    <property type="entry name" value="alpha/beta hydrolase"/>
    <property type="match status" value="1"/>
</dbReference>
<accession>A0A4U8YGK4</accession>
<dbReference type="GO" id="GO:0008236">
    <property type="term" value="F:serine-type peptidase activity"/>
    <property type="evidence" value="ECO:0007669"/>
    <property type="project" value="InterPro"/>
</dbReference>
<dbReference type="Pfam" id="PF00326">
    <property type="entry name" value="Peptidase_S9"/>
    <property type="match status" value="1"/>
</dbReference>
<dbReference type="InterPro" id="IPR029058">
    <property type="entry name" value="AB_hydrolase_fold"/>
</dbReference>
<evidence type="ECO:0000313" key="4">
    <source>
        <dbReference type="Proteomes" id="UP000507962"/>
    </source>
</evidence>
<evidence type="ECO:0000256" key="1">
    <source>
        <dbReference type="ARBA" id="ARBA00022801"/>
    </source>
</evidence>
<keyword evidence="1 3" id="KW-0378">Hydrolase</keyword>
<sequence>MTETTLTIPVSGIHLKAVLHMPDTENPPVVIGSHGLLSTKESGKQLVLARRCNDFGAAYLRLDHRGCGESEGRFLDTTLATRVEDLLAAAEVLRDMGLADNGLALFGSSMGGATCLAAWSPLTDRGFPLKGMVSLAAPVNGTGITEAAISAQQELHDVPLSYYKKNMGFDITEGLAGIHHILVVHGDSDEIVPVDNAHKIMAGAGSPKELIINPGGDHRMSDADHQARFFPRASAWLKAALLDT</sequence>